<accession>Q1ISD1</accession>
<sequence>MKAAKGGPPKTVEEYLARVPEPARSTLEKVRAAVRSVVPAETTEVISYGIPAFRNEKILVWYAAFAKHCSLFPTAEVIEEFKGDLKGYTLSKGTIQFAIDKPLPGTLIRKMVKARLQSTKKKKK</sequence>
<dbReference type="AlphaFoldDB" id="Q1ISD1"/>
<keyword evidence="3" id="KW-1185">Reference proteome</keyword>
<organism evidence="2 3">
    <name type="scientific">Koribacter versatilis (strain Ellin345)</name>
    <dbReference type="NCBI Taxonomy" id="204669"/>
    <lineage>
        <taxon>Bacteria</taxon>
        <taxon>Pseudomonadati</taxon>
        <taxon>Acidobacteriota</taxon>
        <taxon>Terriglobia</taxon>
        <taxon>Terriglobales</taxon>
        <taxon>Candidatus Korobacteraceae</taxon>
        <taxon>Candidatus Korobacter</taxon>
    </lineage>
</organism>
<dbReference type="SUPFAM" id="SSF159888">
    <property type="entry name" value="YdhG-like"/>
    <property type="match status" value="1"/>
</dbReference>
<name>Q1ISD1_KORVE</name>
<feature type="domain" description="YdhG-like" evidence="1">
    <location>
        <begin position="24"/>
        <end position="115"/>
    </location>
</feature>
<dbReference type="Proteomes" id="UP000002432">
    <property type="component" value="Chromosome"/>
</dbReference>
<dbReference type="Pfam" id="PF08818">
    <property type="entry name" value="DUF1801"/>
    <property type="match status" value="1"/>
</dbReference>
<gene>
    <name evidence="2" type="ordered locus">Acid345_1217</name>
</gene>
<evidence type="ECO:0000313" key="2">
    <source>
        <dbReference type="EMBL" id="ABF40219.1"/>
    </source>
</evidence>
<dbReference type="EnsemblBacteria" id="ABF40219">
    <property type="protein sequence ID" value="ABF40219"/>
    <property type="gene ID" value="Acid345_1217"/>
</dbReference>
<dbReference type="HOGENOM" id="CLU_128703_3_0_0"/>
<reference evidence="2 3" key="1">
    <citation type="journal article" date="2009" name="Appl. Environ. Microbiol.">
        <title>Three genomes from the phylum Acidobacteria provide insight into the lifestyles of these microorganisms in soils.</title>
        <authorList>
            <person name="Ward N.L."/>
            <person name="Challacombe J.F."/>
            <person name="Janssen P.H."/>
            <person name="Henrissat B."/>
            <person name="Coutinho P.M."/>
            <person name="Wu M."/>
            <person name="Xie G."/>
            <person name="Haft D.H."/>
            <person name="Sait M."/>
            <person name="Badger J."/>
            <person name="Barabote R.D."/>
            <person name="Bradley B."/>
            <person name="Brettin T.S."/>
            <person name="Brinkac L.M."/>
            <person name="Bruce D."/>
            <person name="Creasy T."/>
            <person name="Daugherty S.C."/>
            <person name="Davidsen T.M."/>
            <person name="DeBoy R.T."/>
            <person name="Detter J.C."/>
            <person name="Dodson R.J."/>
            <person name="Durkin A.S."/>
            <person name="Ganapathy A."/>
            <person name="Gwinn-Giglio M."/>
            <person name="Han C.S."/>
            <person name="Khouri H."/>
            <person name="Kiss H."/>
            <person name="Kothari S.P."/>
            <person name="Madupu R."/>
            <person name="Nelson K.E."/>
            <person name="Nelson W.C."/>
            <person name="Paulsen I."/>
            <person name="Penn K."/>
            <person name="Ren Q."/>
            <person name="Rosovitz M.J."/>
            <person name="Selengut J.D."/>
            <person name="Shrivastava S."/>
            <person name="Sullivan S.A."/>
            <person name="Tapia R."/>
            <person name="Thompson L.S."/>
            <person name="Watkins K.L."/>
            <person name="Yang Q."/>
            <person name="Yu C."/>
            <person name="Zafar N."/>
            <person name="Zhou L."/>
            <person name="Kuske C.R."/>
        </authorList>
    </citation>
    <scope>NUCLEOTIDE SEQUENCE [LARGE SCALE GENOMIC DNA]</scope>
    <source>
        <strain evidence="2 3">Ellin345</strain>
    </source>
</reference>
<proteinExistence type="predicted"/>
<dbReference type="STRING" id="204669.Acid345_1217"/>
<dbReference type="InterPro" id="IPR014922">
    <property type="entry name" value="YdhG-like"/>
</dbReference>
<dbReference type="KEGG" id="aba:Acid345_1217"/>
<dbReference type="OrthoDB" id="115213at2"/>
<evidence type="ECO:0000259" key="1">
    <source>
        <dbReference type="Pfam" id="PF08818"/>
    </source>
</evidence>
<dbReference type="Gene3D" id="3.90.1150.200">
    <property type="match status" value="1"/>
</dbReference>
<dbReference type="RefSeq" id="WP_011522021.1">
    <property type="nucleotide sequence ID" value="NC_008009.1"/>
</dbReference>
<dbReference type="EMBL" id="CP000360">
    <property type="protein sequence ID" value="ABF40219.1"/>
    <property type="molecule type" value="Genomic_DNA"/>
</dbReference>
<evidence type="ECO:0000313" key="3">
    <source>
        <dbReference type="Proteomes" id="UP000002432"/>
    </source>
</evidence>
<protein>
    <recommendedName>
        <fullName evidence="1">YdhG-like domain-containing protein</fullName>
    </recommendedName>
</protein>
<dbReference type="eggNOG" id="COG5646">
    <property type="taxonomic scope" value="Bacteria"/>
</dbReference>